<dbReference type="SUPFAM" id="SSF52172">
    <property type="entry name" value="CheY-like"/>
    <property type="match status" value="1"/>
</dbReference>
<dbReference type="GO" id="GO:0006355">
    <property type="term" value="P:regulation of DNA-templated transcription"/>
    <property type="evidence" value="ECO:0007669"/>
    <property type="project" value="InterPro"/>
</dbReference>
<proteinExistence type="predicted"/>
<dbReference type="Gene3D" id="1.10.8.60">
    <property type="match status" value="1"/>
</dbReference>
<organism evidence="11 12">
    <name type="scientific">Hartmannibacter diazotrophicus</name>
    <dbReference type="NCBI Taxonomy" id="1482074"/>
    <lineage>
        <taxon>Bacteria</taxon>
        <taxon>Pseudomonadati</taxon>
        <taxon>Pseudomonadota</taxon>
        <taxon>Alphaproteobacteria</taxon>
        <taxon>Hyphomicrobiales</taxon>
        <taxon>Pleomorphomonadaceae</taxon>
        <taxon>Hartmannibacter</taxon>
    </lineage>
</organism>
<keyword evidence="12" id="KW-1185">Reference proteome</keyword>
<dbReference type="RefSeq" id="WP_281259987.1">
    <property type="nucleotide sequence ID" value="NZ_LT960614.1"/>
</dbReference>
<dbReference type="InterPro" id="IPR002197">
    <property type="entry name" value="HTH_Fis"/>
</dbReference>
<dbReference type="SMART" id="SM00448">
    <property type="entry name" value="REC"/>
    <property type="match status" value="1"/>
</dbReference>
<dbReference type="GO" id="GO:0005524">
    <property type="term" value="F:ATP binding"/>
    <property type="evidence" value="ECO:0007669"/>
    <property type="project" value="UniProtKB-KW"/>
</dbReference>
<feature type="domain" description="Sigma-54 factor interaction" evidence="9">
    <location>
        <begin position="148"/>
        <end position="377"/>
    </location>
</feature>
<dbReference type="FunFam" id="3.40.50.300:FF:000006">
    <property type="entry name" value="DNA-binding transcriptional regulator NtrC"/>
    <property type="match status" value="1"/>
</dbReference>
<dbReference type="Pfam" id="PF00072">
    <property type="entry name" value="Response_reg"/>
    <property type="match status" value="1"/>
</dbReference>
<dbReference type="Pfam" id="PF25601">
    <property type="entry name" value="AAA_lid_14"/>
    <property type="match status" value="1"/>
</dbReference>
<keyword evidence="2" id="KW-0547">Nucleotide-binding</keyword>
<dbReference type="KEGG" id="hdi:HDIA_2089"/>
<evidence type="ECO:0000259" key="10">
    <source>
        <dbReference type="PROSITE" id="PS50110"/>
    </source>
</evidence>
<dbReference type="SUPFAM" id="SSF46689">
    <property type="entry name" value="Homeodomain-like"/>
    <property type="match status" value="1"/>
</dbReference>
<evidence type="ECO:0000256" key="4">
    <source>
        <dbReference type="ARBA" id="ARBA00023012"/>
    </source>
</evidence>
<protein>
    <submittedName>
        <fullName evidence="11">C4-dicarboxylate transport transcriptional regulatory protein DctD</fullName>
    </submittedName>
</protein>
<evidence type="ECO:0000313" key="12">
    <source>
        <dbReference type="Proteomes" id="UP000223606"/>
    </source>
</evidence>
<sequence>MPDSLETIPILLVDDEEDMRQSVGQWLTLAGYEVETHSSAAPALQAIAGGHPGILVTDLRLPGMDGMDLLRRVLALDADVPVVVMTGHGDVTTAVEAMRLGAYDFIEKPFAPDRLTDIVRRACEKRRLVLDNRMLRRSVAEDALEARIVGTSPQARRLRAAVAEIAASDASVVLRGETGVGKDLIARSIHDFGRRARNQFVAINCAAIPETMVESELFGHEAGAFTSAVARRVGKLEFAHRGTLFLDEIESMPLAVQAKLLRALQERTIERLGSNRQIEADTRTIAASKVDLRLAGDEGRFRSDLYYRLCVVELHIPPLRERPDDIVLLFEHFVALSCERHGREKRPIRAATLAALRAHTWPGNVRELRNAAERYALGFGEALEPQLGQSSAEQAGGLSLADQLEQAERQIIERCLAETGGNIAAVMDRLGVPRRTLNEKMARLGIDRSTFAGPERQSSTRQA</sequence>
<dbReference type="PROSITE" id="PS50110">
    <property type="entry name" value="RESPONSE_REGULATORY"/>
    <property type="match status" value="1"/>
</dbReference>
<dbReference type="InterPro" id="IPR003593">
    <property type="entry name" value="AAA+_ATPase"/>
</dbReference>
<dbReference type="SMART" id="SM00382">
    <property type="entry name" value="AAA"/>
    <property type="match status" value="1"/>
</dbReference>
<dbReference type="InterPro" id="IPR001789">
    <property type="entry name" value="Sig_transdc_resp-reg_receiver"/>
</dbReference>
<feature type="modified residue" description="4-aspartylphosphate" evidence="8">
    <location>
        <position position="58"/>
    </location>
</feature>
<dbReference type="CDD" id="cd17549">
    <property type="entry name" value="REC_DctD-like"/>
    <property type="match status" value="1"/>
</dbReference>
<dbReference type="PROSITE" id="PS00688">
    <property type="entry name" value="SIGMA54_INTERACT_3"/>
    <property type="match status" value="1"/>
</dbReference>
<dbReference type="InterPro" id="IPR025662">
    <property type="entry name" value="Sigma_54_int_dom_ATP-bd_1"/>
</dbReference>
<dbReference type="InterPro" id="IPR011006">
    <property type="entry name" value="CheY-like_superfamily"/>
</dbReference>
<dbReference type="Proteomes" id="UP000223606">
    <property type="component" value="Chromosome 1"/>
</dbReference>
<dbReference type="InterPro" id="IPR025944">
    <property type="entry name" value="Sigma_54_int_dom_CS"/>
</dbReference>
<evidence type="ECO:0000256" key="8">
    <source>
        <dbReference type="PROSITE-ProRule" id="PRU00169"/>
    </source>
</evidence>
<dbReference type="GO" id="GO:0000160">
    <property type="term" value="P:phosphorelay signal transduction system"/>
    <property type="evidence" value="ECO:0007669"/>
    <property type="project" value="UniProtKB-KW"/>
</dbReference>
<dbReference type="Pfam" id="PF02954">
    <property type="entry name" value="HTH_8"/>
    <property type="match status" value="1"/>
</dbReference>
<evidence type="ECO:0000256" key="7">
    <source>
        <dbReference type="ARBA" id="ARBA00023163"/>
    </source>
</evidence>
<evidence type="ECO:0000256" key="3">
    <source>
        <dbReference type="ARBA" id="ARBA00022840"/>
    </source>
</evidence>
<dbReference type="PANTHER" id="PTHR32071:SF57">
    <property type="entry name" value="C4-DICARBOXYLATE TRANSPORT TRANSCRIPTIONAL REGULATORY PROTEIN DCTD"/>
    <property type="match status" value="1"/>
</dbReference>
<dbReference type="Gene3D" id="3.40.50.2300">
    <property type="match status" value="1"/>
</dbReference>
<evidence type="ECO:0000256" key="2">
    <source>
        <dbReference type="ARBA" id="ARBA00022741"/>
    </source>
</evidence>
<dbReference type="SUPFAM" id="SSF52540">
    <property type="entry name" value="P-loop containing nucleoside triphosphate hydrolases"/>
    <property type="match status" value="1"/>
</dbReference>
<keyword evidence="5" id="KW-0805">Transcription regulation</keyword>
<keyword evidence="7" id="KW-0804">Transcription</keyword>
<evidence type="ECO:0000256" key="1">
    <source>
        <dbReference type="ARBA" id="ARBA00022553"/>
    </source>
</evidence>
<evidence type="ECO:0000259" key="9">
    <source>
        <dbReference type="PROSITE" id="PS50045"/>
    </source>
</evidence>
<evidence type="ECO:0000313" key="11">
    <source>
        <dbReference type="EMBL" id="SON55630.1"/>
    </source>
</evidence>
<reference evidence="12" key="1">
    <citation type="submission" date="2017-09" db="EMBL/GenBank/DDBJ databases">
        <title>Genome sequence of Nannocystis excedens DSM 71.</title>
        <authorList>
            <person name="Blom J."/>
        </authorList>
    </citation>
    <scope>NUCLEOTIDE SEQUENCE [LARGE SCALE GENOMIC DNA]</scope>
    <source>
        <strain evidence="12">type strain: E19</strain>
    </source>
</reference>
<evidence type="ECO:0000256" key="6">
    <source>
        <dbReference type="ARBA" id="ARBA00023159"/>
    </source>
</evidence>
<feature type="domain" description="Response regulatory" evidence="10">
    <location>
        <begin position="9"/>
        <end position="123"/>
    </location>
</feature>
<name>A0A2C9D610_9HYPH</name>
<dbReference type="InterPro" id="IPR058031">
    <property type="entry name" value="AAA_lid_NorR"/>
</dbReference>
<dbReference type="FunFam" id="3.40.50.2300:FF:000018">
    <property type="entry name" value="DNA-binding transcriptional regulator NtrC"/>
    <property type="match status" value="1"/>
</dbReference>
<gene>
    <name evidence="11" type="primary">dctD_1</name>
    <name evidence="11" type="ORF">HDIA_2089</name>
</gene>
<dbReference type="Gene3D" id="3.40.50.300">
    <property type="entry name" value="P-loop containing nucleotide triphosphate hydrolases"/>
    <property type="match status" value="1"/>
</dbReference>
<keyword evidence="4" id="KW-0902">Two-component regulatory system</keyword>
<dbReference type="EMBL" id="LT960614">
    <property type="protein sequence ID" value="SON55630.1"/>
    <property type="molecule type" value="Genomic_DNA"/>
</dbReference>
<dbReference type="GO" id="GO:0043565">
    <property type="term" value="F:sequence-specific DNA binding"/>
    <property type="evidence" value="ECO:0007669"/>
    <property type="project" value="InterPro"/>
</dbReference>
<keyword evidence="6" id="KW-0010">Activator</keyword>
<dbReference type="InterPro" id="IPR002078">
    <property type="entry name" value="Sigma_54_int"/>
</dbReference>
<dbReference type="PROSITE" id="PS50045">
    <property type="entry name" value="SIGMA54_INTERACT_4"/>
    <property type="match status" value="1"/>
</dbReference>
<dbReference type="Pfam" id="PF00158">
    <property type="entry name" value="Sigma54_activat"/>
    <property type="match status" value="1"/>
</dbReference>
<dbReference type="InterPro" id="IPR027417">
    <property type="entry name" value="P-loop_NTPase"/>
</dbReference>
<dbReference type="AlphaFoldDB" id="A0A2C9D610"/>
<keyword evidence="3" id="KW-0067">ATP-binding</keyword>
<dbReference type="PROSITE" id="PS00675">
    <property type="entry name" value="SIGMA54_INTERACT_1"/>
    <property type="match status" value="1"/>
</dbReference>
<dbReference type="CDD" id="cd00009">
    <property type="entry name" value="AAA"/>
    <property type="match status" value="1"/>
</dbReference>
<keyword evidence="1 8" id="KW-0597">Phosphoprotein</keyword>
<evidence type="ECO:0000256" key="5">
    <source>
        <dbReference type="ARBA" id="ARBA00023015"/>
    </source>
</evidence>
<dbReference type="PANTHER" id="PTHR32071">
    <property type="entry name" value="TRANSCRIPTIONAL REGULATORY PROTEIN"/>
    <property type="match status" value="1"/>
</dbReference>
<dbReference type="Gene3D" id="1.10.10.60">
    <property type="entry name" value="Homeodomain-like"/>
    <property type="match status" value="1"/>
</dbReference>
<accession>A0A2C9D610</accession>
<dbReference type="InterPro" id="IPR009057">
    <property type="entry name" value="Homeodomain-like_sf"/>
</dbReference>